<feature type="domain" description="Reverse transcriptase/retrotransposon-derived protein RNase H-like" evidence="2">
    <location>
        <begin position="174"/>
        <end position="260"/>
    </location>
</feature>
<dbReference type="InterPro" id="IPR051320">
    <property type="entry name" value="Viral_Replic_Matur_Polypro"/>
</dbReference>
<evidence type="ECO:0000313" key="3">
    <source>
        <dbReference type="EMBL" id="RKP33757.1"/>
    </source>
</evidence>
<dbReference type="PANTHER" id="PTHR33064">
    <property type="entry name" value="POL PROTEIN"/>
    <property type="match status" value="1"/>
</dbReference>
<keyword evidence="4" id="KW-1185">Reference proteome</keyword>
<name>A0A4P9ZKI6_9FUNG</name>
<dbReference type="EMBL" id="ML003579">
    <property type="protein sequence ID" value="RKP33757.1"/>
    <property type="molecule type" value="Genomic_DNA"/>
</dbReference>
<feature type="compositionally biased region" description="Acidic residues" evidence="1">
    <location>
        <begin position="365"/>
        <end position="374"/>
    </location>
</feature>
<feature type="compositionally biased region" description="Basic and acidic residues" evidence="1">
    <location>
        <begin position="606"/>
        <end position="619"/>
    </location>
</feature>
<gene>
    <name evidence="3" type="ORF">BJ085DRAFT_28729</name>
</gene>
<feature type="region of interest" description="Disordered" evidence="1">
    <location>
        <begin position="345"/>
        <end position="384"/>
    </location>
</feature>
<protein>
    <recommendedName>
        <fullName evidence="2">Reverse transcriptase/retrotransposon-derived protein RNase H-like domain-containing protein</fullName>
    </recommendedName>
</protein>
<dbReference type="SUPFAM" id="SSF56672">
    <property type="entry name" value="DNA/RNA polymerases"/>
    <property type="match status" value="1"/>
</dbReference>
<accession>A0A4P9ZKI6</accession>
<dbReference type="PANTHER" id="PTHR33064:SF37">
    <property type="entry name" value="RIBONUCLEASE H"/>
    <property type="match status" value="1"/>
</dbReference>
<reference evidence="4" key="1">
    <citation type="journal article" date="2018" name="Nat. Microbiol.">
        <title>Leveraging single-cell genomics to expand the fungal tree of life.</title>
        <authorList>
            <person name="Ahrendt S.R."/>
            <person name="Quandt C.A."/>
            <person name="Ciobanu D."/>
            <person name="Clum A."/>
            <person name="Salamov A."/>
            <person name="Andreopoulos B."/>
            <person name="Cheng J.F."/>
            <person name="Woyke T."/>
            <person name="Pelin A."/>
            <person name="Henrissat B."/>
            <person name="Reynolds N.K."/>
            <person name="Benny G.L."/>
            <person name="Smith M.E."/>
            <person name="James T.Y."/>
            <person name="Grigoriev I.V."/>
        </authorList>
    </citation>
    <scope>NUCLEOTIDE SEQUENCE [LARGE SCALE GENOMIC DNA]</scope>
    <source>
        <strain evidence="4">RSA 468</strain>
    </source>
</reference>
<feature type="compositionally biased region" description="Basic and acidic residues" evidence="1">
    <location>
        <begin position="655"/>
        <end position="667"/>
    </location>
</feature>
<feature type="compositionally biased region" description="Polar residues" evidence="1">
    <location>
        <begin position="481"/>
        <end position="496"/>
    </location>
</feature>
<feature type="compositionally biased region" description="Polar residues" evidence="1">
    <location>
        <begin position="375"/>
        <end position="384"/>
    </location>
</feature>
<feature type="compositionally biased region" description="Acidic residues" evidence="1">
    <location>
        <begin position="523"/>
        <end position="548"/>
    </location>
</feature>
<dbReference type="InterPro" id="IPR043502">
    <property type="entry name" value="DNA/RNA_pol_sf"/>
</dbReference>
<dbReference type="Pfam" id="PF17919">
    <property type="entry name" value="RT_RNaseH_2"/>
    <property type="match status" value="1"/>
</dbReference>
<feature type="compositionally biased region" description="Polar residues" evidence="1">
    <location>
        <begin position="505"/>
        <end position="514"/>
    </location>
</feature>
<feature type="compositionally biased region" description="Basic and acidic residues" evidence="1">
    <location>
        <begin position="586"/>
        <end position="595"/>
    </location>
</feature>
<dbReference type="Proteomes" id="UP000268162">
    <property type="component" value="Unassembled WGS sequence"/>
</dbReference>
<dbReference type="STRING" id="215637.A0A4P9ZKI6"/>
<proteinExistence type="predicted"/>
<evidence type="ECO:0000256" key="1">
    <source>
        <dbReference type="SAM" id="MobiDB-lite"/>
    </source>
</evidence>
<organism evidence="3 4">
    <name type="scientific">Dimargaris cristalligena</name>
    <dbReference type="NCBI Taxonomy" id="215637"/>
    <lineage>
        <taxon>Eukaryota</taxon>
        <taxon>Fungi</taxon>
        <taxon>Fungi incertae sedis</taxon>
        <taxon>Zoopagomycota</taxon>
        <taxon>Kickxellomycotina</taxon>
        <taxon>Dimargaritomycetes</taxon>
        <taxon>Dimargaritales</taxon>
        <taxon>Dimargaritaceae</taxon>
        <taxon>Dimargaris</taxon>
    </lineage>
</organism>
<dbReference type="InterPro" id="IPR041577">
    <property type="entry name" value="RT_RNaseH_2"/>
</dbReference>
<dbReference type="AlphaFoldDB" id="A0A4P9ZKI6"/>
<feature type="region of interest" description="Disordered" evidence="1">
    <location>
        <begin position="481"/>
        <end position="690"/>
    </location>
</feature>
<evidence type="ECO:0000259" key="2">
    <source>
        <dbReference type="Pfam" id="PF17919"/>
    </source>
</evidence>
<sequence>MRLAPEVRDFWTFEGGSNGRVRAARLVQGNSQSPAIVHALLLHVFNDIPSLRGRLLGGDVQSHIHDIGALIRGLASWGLTVNLSKSEFAGTRNVEILGYRWSQKNTWTIPDHRIADLQQLPMLRTVKDIQRLTGGVNAISAHLPWAAALLAPFYALTGLRRLNNTHLVDLKPHWDDLKEALLDTKHLYEPRLGEPLTLWVDAAEAGVGAVLLAHPKDQGDRVVAYFSKAFDGQQGQRHPGFREAWGLVRAARHFYTYLDGTINLRIEVDATTALGIFNHKDTCQADELAGFRAELAKLGIHSNMIYHRPGETHLTADWLSQALHRQRLCKPTKRTVATLAAMELASNDPTSSSDGGEAVHISLTSDDEDDDDPESGTTQHLGESTIIASLPNTWHWSITPEDQKGDTQLANWHQLCQRRDVEIGNDDPLFTEPPFGTPRGQLHMATENQPVLPSHTTEETVANSIEPILISIPNIQGEVQSQATGNEEGQVQTRADTSGEDQDQETTGLNTSPIGAQLPVDNSQEDYDSDYGSDYDDSEDEEDQELTSESDSGILSDAQPEWPPLHIYSHGTKRQASRSPPQAKASRTDHKRLREPSSPTLRAFPHLREKLDWDTRETDATNSEDEQLPWSIVQPGEATPTQRQEVDPPHSTPRLSEEDHMSHDMDHSTPPQEENGLPLMAQEQHLIPEE</sequence>
<evidence type="ECO:0000313" key="4">
    <source>
        <dbReference type="Proteomes" id="UP000268162"/>
    </source>
</evidence>